<dbReference type="InterPro" id="IPR011990">
    <property type="entry name" value="TPR-like_helical_dom_sf"/>
</dbReference>
<dbReference type="Gene3D" id="1.25.40.10">
    <property type="entry name" value="Tetratricopeptide repeat domain"/>
    <property type="match status" value="4"/>
</dbReference>
<dbReference type="Proteomes" id="UP000288805">
    <property type="component" value="Unassembled WGS sequence"/>
</dbReference>
<evidence type="ECO:0000256" key="2">
    <source>
        <dbReference type="ARBA" id="ARBA00022737"/>
    </source>
</evidence>
<organism evidence="4 5">
    <name type="scientific">Vitis vinifera</name>
    <name type="common">Grape</name>
    <dbReference type="NCBI Taxonomy" id="29760"/>
    <lineage>
        <taxon>Eukaryota</taxon>
        <taxon>Viridiplantae</taxon>
        <taxon>Streptophyta</taxon>
        <taxon>Embryophyta</taxon>
        <taxon>Tracheophyta</taxon>
        <taxon>Spermatophyta</taxon>
        <taxon>Magnoliopsida</taxon>
        <taxon>eudicotyledons</taxon>
        <taxon>Gunneridae</taxon>
        <taxon>Pentapetalae</taxon>
        <taxon>rosids</taxon>
        <taxon>Vitales</taxon>
        <taxon>Vitaceae</taxon>
        <taxon>Viteae</taxon>
        <taxon>Vitis</taxon>
    </lineage>
</organism>
<dbReference type="FunFam" id="1.25.40.10:FF:003124">
    <property type="entry name" value="Pentatricopeptide repeat-containing protein At4g21170"/>
    <property type="match status" value="1"/>
</dbReference>
<dbReference type="AlphaFoldDB" id="A0A438JGD8"/>
<feature type="repeat" description="PPR" evidence="3">
    <location>
        <begin position="243"/>
        <end position="277"/>
    </location>
</feature>
<proteinExistence type="inferred from homology"/>
<dbReference type="Pfam" id="PF01535">
    <property type="entry name" value="PPR"/>
    <property type="match status" value="3"/>
</dbReference>
<feature type="repeat" description="PPR" evidence="3">
    <location>
        <begin position="490"/>
        <end position="520"/>
    </location>
</feature>
<dbReference type="PANTHER" id="PTHR47936:SF1">
    <property type="entry name" value="PENTATRICOPEPTIDE REPEAT-CONTAINING PROTEIN GUN1, CHLOROPLASTIC"/>
    <property type="match status" value="1"/>
</dbReference>
<dbReference type="InterPro" id="IPR002885">
    <property type="entry name" value="PPR_rpt"/>
</dbReference>
<evidence type="ECO:0000313" key="4">
    <source>
        <dbReference type="EMBL" id="RVX08012.1"/>
    </source>
</evidence>
<feature type="repeat" description="PPR" evidence="3">
    <location>
        <begin position="524"/>
        <end position="558"/>
    </location>
</feature>
<dbReference type="NCBIfam" id="TIGR00756">
    <property type="entry name" value="PPR"/>
    <property type="match status" value="5"/>
</dbReference>
<evidence type="ECO:0000313" key="5">
    <source>
        <dbReference type="Proteomes" id="UP000288805"/>
    </source>
</evidence>
<evidence type="ECO:0000256" key="3">
    <source>
        <dbReference type="PROSITE-ProRule" id="PRU00708"/>
    </source>
</evidence>
<gene>
    <name evidence="4" type="primary">VvCHDp000606_1</name>
    <name evidence="4" type="ORF">CK203_014881</name>
</gene>
<comment type="similarity">
    <text evidence="1">Belongs to the PPR family. P subfamily.</text>
</comment>
<comment type="caution">
    <text evidence="4">The sequence shown here is derived from an EMBL/GenBank/DDBJ whole genome shotgun (WGS) entry which is preliminary data.</text>
</comment>
<reference evidence="4 5" key="1">
    <citation type="journal article" date="2018" name="PLoS Genet.">
        <title>Population sequencing reveals clonal diversity and ancestral inbreeding in the grapevine cultivar Chardonnay.</title>
        <authorList>
            <person name="Roach M.J."/>
            <person name="Johnson D.L."/>
            <person name="Bohlmann J."/>
            <person name="van Vuuren H.J."/>
            <person name="Jones S.J."/>
            <person name="Pretorius I.S."/>
            <person name="Schmidt S.A."/>
            <person name="Borneman A.R."/>
        </authorList>
    </citation>
    <scope>NUCLEOTIDE SEQUENCE [LARGE SCALE GENOMIC DNA]</scope>
    <source>
        <strain evidence="5">cv. Chardonnay</strain>
        <tissue evidence="4">Leaf</tissue>
    </source>
</reference>
<name>A0A438JGD8_VITVI</name>
<accession>A0A438JGD8</accession>
<feature type="repeat" description="PPR" evidence="3">
    <location>
        <begin position="350"/>
        <end position="384"/>
    </location>
</feature>
<protein>
    <submittedName>
        <fullName evidence="4">Pentatricopeptide repeat-containing protein</fullName>
    </submittedName>
</protein>
<evidence type="ECO:0000256" key="1">
    <source>
        <dbReference type="ARBA" id="ARBA00007626"/>
    </source>
</evidence>
<dbReference type="PANTHER" id="PTHR47936">
    <property type="entry name" value="PPR_LONG DOMAIN-CONTAINING PROTEIN"/>
    <property type="match status" value="1"/>
</dbReference>
<dbReference type="Pfam" id="PF13041">
    <property type="entry name" value="PPR_2"/>
    <property type="match status" value="3"/>
</dbReference>
<keyword evidence="2" id="KW-0677">Repeat</keyword>
<dbReference type="PROSITE" id="PS51375">
    <property type="entry name" value="PPR"/>
    <property type="match status" value="4"/>
</dbReference>
<sequence>MGAQCPWLPELQQAQQFPKIKGQKAISSVQRCWRRAPSKSLNSNASSQTQYFLQPIFEIYNSSQLESPNQAKSAYLPNFLHSLTETQLGHASPQLQPLFQANPISLSPNPPQNPEKPSKLFIFLQLESIRARDSVIQACRGKDSESPVLGFVLECYSSKGLFIEALEVFRRITIHGYVPSVRSCNALLDSLQRENEIKLAWCVCGALIRNGVLPDYVRIALILCKNGKLERVVRLLDMGIVCNALIYKLVIDCYCERGNFSAAFHYLNEMCNRKFDPGFCAYNSILDGACKYENDEVIQIVMGSMVEKGLLPKLLLSEYDSIIQKICNLGKTHAAQMFFKRARNEKIELDNATYGCMLRALAKDGRVKEAIGVYLVILESGVTVKDGCYHAFVNVLCEEDPSQEVSKLMGEIIGKGFSPCGSKLSKFITSLCKNGRWTEADDLLNVTIEKGLLPDSFCCSALVEHYCRSRQIDSSIALHEKIKKVKGSLDVATYNVLLNGLFMEKRIEDAVSVFDCMRSQNLLSSTSFTIMVSGLCRERELRKAMMFHDEMLKMGLKPDRATYKRLISGFK</sequence>
<dbReference type="EMBL" id="QGNW01000043">
    <property type="protein sequence ID" value="RVX08012.1"/>
    <property type="molecule type" value="Genomic_DNA"/>
</dbReference>